<organism evidence="1 2">
    <name type="scientific">Streptomyces siamensis</name>
    <dbReference type="NCBI Taxonomy" id="1274986"/>
    <lineage>
        <taxon>Bacteria</taxon>
        <taxon>Bacillati</taxon>
        <taxon>Actinomycetota</taxon>
        <taxon>Actinomycetes</taxon>
        <taxon>Kitasatosporales</taxon>
        <taxon>Streptomycetaceae</taxon>
        <taxon>Streptomyces</taxon>
    </lineage>
</organism>
<gene>
    <name evidence="1" type="ORF">GCM10023335_60010</name>
</gene>
<proteinExistence type="predicted"/>
<dbReference type="EMBL" id="BAABKB010000028">
    <property type="protein sequence ID" value="GAA5025409.1"/>
    <property type="molecule type" value="Genomic_DNA"/>
</dbReference>
<keyword evidence="2" id="KW-1185">Reference proteome</keyword>
<sequence length="172" mass="17477">MVGTEPIGRGGNTPPARRARHIAARPGSAVLTSARHAPSERCSLGRGAHPEGSASFGLLLAAAPAHGSVQPGPYDPTPESRCILMRRSATIPSVLAGLALALGGVVMAAPAAHADIAACQDHVQNQGTEVTDDVRMACYVGLVGDQTRCVSDLAQAGVSNAVATEACRQAPR</sequence>
<protein>
    <submittedName>
        <fullName evidence="1">Uncharacterized protein</fullName>
    </submittedName>
</protein>
<comment type="caution">
    <text evidence="1">The sequence shown here is derived from an EMBL/GenBank/DDBJ whole genome shotgun (WGS) entry which is preliminary data.</text>
</comment>
<dbReference type="Proteomes" id="UP001501759">
    <property type="component" value="Unassembled WGS sequence"/>
</dbReference>
<name>A0ABP9JBT0_9ACTN</name>
<evidence type="ECO:0000313" key="1">
    <source>
        <dbReference type="EMBL" id="GAA5025409.1"/>
    </source>
</evidence>
<evidence type="ECO:0000313" key="2">
    <source>
        <dbReference type="Proteomes" id="UP001501759"/>
    </source>
</evidence>
<accession>A0ABP9JBT0</accession>
<reference evidence="2" key="1">
    <citation type="journal article" date="2019" name="Int. J. Syst. Evol. Microbiol.">
        <title>The Global Catalogue of Microorganisms (GCM) 10K type strain sequencing project: providing services to taxonomists for standard genome sequencing and annotation.</title>
        <authorList>
            <consortium name="The Broad Institute Genomics Platform"/>
            <consortium name="The Broad Institute Genome Sequencing Center for Infectious Disease"/>
            <person name="Wu L."/>
            <person name="Ma J."/>
        </authorList>
    </citation>
    <scope>NUCLEOTIDE SEQUENCE [LARGE SCALE GENOMIC DNA]</scope>
    <source>
        <strain evidence="2">JCM 18409</strain>
    </source>
</reference>